<sequence length="244" mass="26906">MTSRLPPLIAVIGSDGSGKSTVCEHLIVHVKKYGPAVRVHLGKQAGNVGRAVSQLPLMGKSFERAIERNTKKVKTKKTKLGLLPSVVIMTFVVRRLLRFRRMLAYRRQGLMVLTDRFPQAQIPGAYDGTVFPPDTKGNGLVKWMAGRERSAFRWMAAHKPDLVIKLNVDLDVACARKPDHRREQLSKKVAATPLLTFEGAQLVDIDANKPVDQVIAAAEKAIAEFMAAQGYVPVYEGESVAHSQ</sequence>
<keyword evidence="4" id="KW-0449">Lipoprotein</keyword>
<dbReference type="HOGENOM" id="CLU_102178_0_0_6"/>
<reference evidence="4 5" key="1">
    <citation type="journal article" date="2010" name="BMC Genomics">
        <title>Genome comparison of the epiphytic bacteria Erwinia billingiae and E. tasmaniensis with the pear pathogen E. pyrifoliae.</title>
        <authorList>
            <person name="Kube M."/>
            <person name="Migdoll A.M."/>
            <person name="Gehring I."/>
            <person name="Heitmann K."/>
            <person name="Mayer Y."/>
            <person name="Kuhl H."/>
            <person name="Knaust F."/>
            <person name="Geider K."/>
            <person name="Reinhardt R."/>
        </authorList>
    </citation>
    <scope>NUCLEOTIDE SEQUENCE [LARGE SCALE GENOMIC DNA]</scope>
    <source>
        <strain evidence="4 5">Eb661</strain>
    </source>
</reference>
<protein>
    <submittedName>
        <fullName evidence="4">Putative lipoprotein</fullName>
    </submittedName>
</protein>
<evidence type="ECO:0000313" key="4">
    <source>
        <dbReference type="EMBL" id="CAX61244.1"/>
    </source>
</evidence>
<keyword evidence="3" id="KW-0812">Transmembrane</keyword>
<dbReference type="GeneID" id="90513668"/>
<proteinExistence type="predicted"/>
<dbReference type="Gene3D" id="3.40.50.300">
    <property type="entry name" value="P-loop containing nucleotide triphosphate hydrolases"/>
    <property type="match status" value="1"/>
</dbReference>
<evidence type="ECO:0000313" key="5">
    <source>
        <dbReference type="Proteomes" id="UP000008793"/>
    </source>
</evidence>
<keyword evidence="3" id="KW-1133">Transmembrane helix</keyword>
<dbReference type="AlphaFoldDB" id="D8MWN7"/>
<dbReference type="eggNOG" id="COG0125">
    <property type="taxonomic scope" value="Bacteria"/>
</dbReference>
<dbReference type="GO" id="GO:0006235">
    <property type="term" value="P:dTTP biosynthetic process"/>
    <property type="evidence" value="ECO:0007669"/>
    <property type="project" value="TreeGrafter"/>
</dbReference>
<dbReference type="RefSeq" id="WP_013203728.1">
    <property type="nucleotide sequence ID" value="NC_014306.1"/>
</dbReference>
<dbReference type="PANTHER" id="PTHR10344:SF4">
    <property type="entry name" value="UMP-CMP KINASE 2, MITOCHONDRIAL"/>
    <property type="match status" value="1"/>
</dbReference>
<dbReference type="GO" id="GO:0004798">
    <property type="term" value="F:dTMP kinase activity"/>
    <property type="evidence" value="ECO:0007669"/>
    <property type="project" value="TreeGrafter"/>
</dbReference>
<dbReference type="STRING" id="634500.EbC_37130"/>
<dbReference type="GO" id="GO:0006227">
    <property type="term" value="P:dUDP biosynthetic process"/>
    <property type="evidence" value="ECO:0007669"/>
    <property type="project" value="TreeGrafter"/>
</dbReference>
<dbReference type="SUPFAM" id="SSF52540">
    <property type="entry name" value="P-loop containing nucleoside triphosphate hydrolases"/>
    <property type="match status" value="1"/>
</dbReference>
<organism evidence="5">
    <name type="scientific">Erwinia billingiae (strain Eb661)</name>
    <dbReference type="NCBI Taxonomy" id="634500"/>
    <lineage>
        <taxon>Bacteria</taxon>
        <taxon>Pseudomonadati</taxon>
        <taxon>Pseudomonadota</taxon>
        <taxon>Gammaproteobacteria</taxon>
        <taxon>Enterobacterales</taxon>
        <taxon>Erwiniaceae</taxon>
        <taxon>Erwinia</taxon>
    </lineage>
</organism>
<accession>D8MWN7</accession>
<dbReference type="GO" id="GO:0005829">
    <property type="term" value="C:cytosol"/>
    <property type="evidence" value="ECO:0007669"/>
    <property type="project" value="TreeGrafter"/>
</dbReference>
<gene>
    <name evidence="4" type="ordered locus">EbC_37130</name>
</gene>
<feature type="transmembrane region" description="Helical" evidence="3">
    <location>
        <begin position="80"/>
        <end position="97"/>
    </location>
</feature>
<dbReference type="KEGG" id="ebi:EbC_37130"/>
<keyword evidence="3" id="KW-0472">Membrane</keyword>
<keyword evidence="2" id="KW-0067">ATP-binding</keyword>
<evidence type="ECO:0000256" key="3">
    <source>
        <dbReference type="SAM" id="Phobius"/>
    </source>
</evidence>
<dbReference type="PANTHER" id="PTHR10344">
    <property type="entry name" value="THYMIDYLATE KINASE"/>
    <property type="match status" value="1"/>
</dbReference>
<name>D8MWN7_ERWBE</name>
<dbReference type="Proteomes" id="UP000008793">
    <property type="component" value="Chromosome"/>
</dbReference>
<keyword evidence="1" id="KW-0547">Nucleotide-binding</keyword>
<dbReference type="GO" id="GO:0005524">
    <property type="term" value="F:ATP binding"/>
    <property type="evidence" value="ECO:0007669"/>
    <property type="project" value="UniProtKB-KW"/>
</dbReference>
<evidence type="ECO:0000256" key="1">
    <source>
        <dbReference type="ARBA" id="ARBA00022741"/>
    </source>
</evidence>
<dbReference type="GO" id="GO:0006233">
    <property type="term" value="P:dTDP biosynthetic process"/>
    <property type="evidence" value="ECO:0007669"/>
    <property type="project" value="TreeGrafter"/>
</dbReference>
<dbReference type="InterPro" id="IPR027417">
    <property type="entry name" value="P-loop_NTPase"/>
</dbReference>
<dbReference type="EMBL" id="FP236843">
    <property type="protein sequence ID" value="CAX61244.1"/>
    <property type="molecule type" value="Genomic_DNA"/>
</dbReference>
<evidence type="ECO:0000256" key="2">
    <source>
        <dbReference type="ARBA" id="ARBA00022840"/>
    </source>
</evidence>
<keyword evidence="5" id="KW-1185">Reference proteome</keyword>